<evidence type="ECO:0000256" key="5">
    <source>
        <dbReference type="RuleBase" id="RU367124"/>
    </source>
</evidence>
<evidence type="ECO:0000256" key="2">
    <source>
        <dbReference type="ARBA" id="ARBA00010400"/>
    </source>
</evidence>
<comment type="domain">
    <text evidence="5">The RxLR-dEER motif acts to carry the protein into the host cell cytoplasm through binding to cell surface phosphatidylinositol-3-phosphate.</text>
</comment>
<comment type="function">
    <text evidence="5">Effector that suppresses plant defense responses during pathogen infection.</text>
</comment>
<keyword evidence="4 5" id="KW-0732">Signal</keyword>
<evidence type="ECO:0000313" key="7">
    <source>
        <dbReference type="Proteomes" id="UP000198211"/>
    </source>
</evidence>
<proteinExistence type="inferred from homology"/>
<comment type="similarity">
    <text evidence="2 5">Belongs to the RxLR effector family.</text>
</comment>
<feature type="chain" id="PRO_5044975947" description="RxLR effector protein" evidence="5">
    <location>
        <begin position="22"/>
        <end position="126"/>
    </location>
</feature>
<dbReference type="Pfam" id="PF16810">
    <property type="entry name" value="RXLR"/>
    <property type="match status" value="1"/>
</dbReference>
<evidence type="ECO:0000313" key="6">
    <source>
        <dbReference type="EMBL" id="OWZ08995.1"/>
    </source>
</evidence>
<name>A0A225VUI7_9STRA</name>
<protein>
    <recommendedName>
        <fullName evidence="5">RxLR effector protein</fullName>
    </recommendedName>
</protein>
<comment type="subcellular location">
    <subcellularLocation>
        <location evidence="1 5">Secreted</location>
    </subcellularLocation>
</comment>
<evidence type="ECO:0000256" key="1">
    <source>
        <dbReference type="ARBA" id="ARBA00004613"/>
    </source>
</evidence>
<comment type="caution">
    <text evidence="6">The sequence shown here is derived from an EMBL/GenBank/DDBJ whole genome shotgun (WGS) entry which is preliminary data.</text>
</comment>
<gene>
    <name evidence="6" type="ORF">PHMEG_00018371</name>
</gene>
<sequence>MRFTYTAVVVIAATLCTGSVALPLTKDSKGMVEKAASPDVVDPMYTDGGRLLRRAEKYEEDDDALKEARGFDIKGLASKLSPTKAAIKAEQAAVKAAKNAAKVKEKIQSAVEYQHMIARAKQLIKD</sequence>
<evidence type="ECO:0000256" key="3">
    <source>
        <dbReference type="ARBA" id="ARBA00022525"/>
    </source>
</evidence>
<dbReference type="InterPro" id="IPR031825">
    <property type="entry name" value="RXLR"/>
</dbReference>
<dbReference type="EMBL" id="NBNE01002951">
    <property type="protein sequence ID" value="OWZ08995.1"/>
    <property type="molecule type" value="Genomic_DNA"/>
</dbReference>
<keyword evidence="7" id="KW-1185">Reference proteome</keyword>
<keyword evidence="3 5" id="KW-0964">Secreted</keyword>
<organism evidence="6 7">
    <name type="scientific">Phytophthora megakarya</name>
    <dbReference type="NCBI Taxonomy" id="4795"/>
    <lineage>
        <taxon>Eukaryota</taxon>
        <taxon>Sar</taxon>
        <taxon>Stramenopiles</taxon>
        <taxon>Oomycota</taxon>
        <taxon>Peronosporomycetes</taxon>
        <taxon>Peronosporales</taxon>
        <taxon>Peronosporaceae</taxon>
        <taxon>Phytophthora</taxon>
    </lineage>
</organism>
<accession>A0A225VUI7</accession>
<evidence type="ECO:0000256" key="4">
    <source>
        <dbReference type="ARBA" id="ARBA00022729"/>
    </source>
</evidence>
<reference evidence="7" key="1">
    <citation type="submission" date="2017-03" db="EMBL/GenBank/DDBJ databases">
        <title>Phytopthora megakarya and P. palmivora, two closely related causual agents of cacao black pod achieved similar genome size and gene model numbers by different mechanisms.</title>
        <authorList>
            <person name="Ali S."/>
            <person name="Shao J."/>
            <person name="Larry D.J."/>
            <person name="Kronmiller B."/>
            <person name="Shen D."/>
            <person name="Strem M.D."/>
            <person name="Melnick R.L."/>
            <person name="Guiltinan M.J."/>
            <person name="Tyler B.M."/>
            <person name="Meinhardt L.W."/>
            <person name="Bailey B.A."/>
        </authorList>
    </citation>
    <scope>NUCLEOTIDE SEQUENCE [LARGE SCALE GENOMIC DNA]</scope>
    <source>
        <strain evidence="7">zdho120</strain>
    </source>
</reference>
<dbReference type="OrthoDB" id="128000at2759"/>
<dbReference type="AlphaFoldDB" id="A0A225VUI7"/>
<dbReference type="Proteomes" id="UP000198211">
    <property type="component" value="Unassembled WGS sequence"/>
</dbReference>
<feature type="signal peptide" evidence="5">
    <location>
        <begin position="1"/>
        <end position="21"/>
    </location>
</feature>